<organism evidence="6 7">
    <name type="scientific">Candidatus Magnetoglobus multicellularis str. Araruama</name>
    <dbReference type="NCBI Taxonomy" id="890399"/>
    <lineage>
        <taxon>Bacteria</taxon>
        <taxon>Pseudomonadati</taxon>
        <taxon>Thermodesulfobacteriota</taxon>
        <taxon>Desulfobacteria</taxon>
        <taxon>Desulfobacterales</taxon>
        <taxon>Desulfobacteraceae</taxon>
        <taxon>Candidatus Magnetoglobus</taxon>
    </lineage>
</organism>
<dbReference type="InterPro" id="IPR003728">
    <property type="entry name" value="Ribosome_maturation_RimP"/>
</dbReference>
<evidence type="ECO:0000313" key="7">
    <source>
        <dbReference type="Proteomes" id="UP000189670"/>
    </source>
</evidence>
<sequence length="194" mass="22297">MGKDKHLKYKEKHNRSQKINKKMFSVPDIVKGVRALAQSMIETEGLELIHVEFAREPIGWVLRCYIDRHDGSVSIDDCADISRLLSDILDIALEPWLIDIQKNNTQEIPLPEMFLPSYHLEVSSPGDRRPISRKSDFFRFQGNNISVKVYAAINGQKRFKGMLSQANDSEVIIETEKRSLAIPYDNIRIARLES</sequence>
<name>A0A1V1PB61_9BACT</name>
<proteinExistence type="inferred from homology"/>
<dbReference type="InterPro" id="IPR035956">
    <property type="entry name" value="RimP_N_sf"/>
</dbReference>
<dbReference type="PANTHER" id="PTHR33867:SF1">
    <property type="entry name" value="RIBOSOME MATURATION FACTOR RIMP"/>
    <property type="match status" value="1"/>
</dbReference>
<dbReference type="Gene3D" id="2.30.30.180">
    <property type="entry name" value="Ribosome maturation factor RimP, C-terminal domain"/>
    <property type="match status" value="1"/>
</dbReference>
<reference evidence="7" key="1">
    <citation type="submission" date="2012-11" db="EMBL/GenBank/DDBJ databases">
        <authorList>
            <person name="Lucero-Rivera Y.E."/>
            <person name="Tovar-Ramirez D."/>
        </authorList>
    </citation>
    <scope>NUCLEOTIDE SEQUENCE [LARGE SCALE GENOMIC DNA]</scope>
    <source>
        <strain evidence="7">Araruama</strain>
    </source>
</reference>
<accession>A0A1V1PB61</accession>
<dbReference type="PANTHER" id="PTHR33867">
    <property type="entry name" value="RIBOSOME MATURATION FACTOR RIMP"/>
    <property type="match status" value="1"/>
</dbReference>
<evidence type="ECO:0000256" key="2">
    <source>
        <dbReference type="ARBA" id="ARBA00022517"/>
    </source>
</evidence>
<evidence type="ECO:0000256" key="3">
    <source>
        <dbReference type="HAMAP-Rule" id="MF_01077"/>
    </source>
</evidence>
<comment type="caution">
    <text evidence="6">The sequence shown here is derived from an EMBL/GenBank/DDBJ whole genome shotgun (WGS) entry which is preliminary data.</text>
</comment>
<dbReference type="InterPro" id="IPR028989">
    <property type="entry name" value="RimP_N"/>
</dbReference>
<dbReference type="Gene3D" id="3.30.300.70">
    <property type="entry name" value="RimP-like superfamily, N-terminal"/>
    <property type="match status" value="1"/>
</dbReference>
<feature type="domain" description="Ribosome maturation factor RimP N-terminal" evidence="4">
    <location>
        <begin position="37"/>
        <end position="126"/>
    </location>
</feature>
<evidence type="ECO:0000256" key="1">
    <source>
        <dbReference type="ARBA" id="ARBA00022490"/>
    </source>
</evidence>
<gene>
    <name evidence="3 6" type="primary">rimP</name>
    <name evidence="6" type="ORF">OMM_01966</name>
</gene>
<comment type="function">
    <text evidence="3">Required for maturation of 30S ribosomal subunits.</text>
</comment>
<dbReference type="GO" id="GO:0005829">
    <property type="term" value="C:cytosol"/>
    <property type="evidence" value="ECO:0007669"/>
    <property type="project" value="TreeGrafter"/>
</dbReference>
<comment type="similarity">
    <text evidence="3">Belongs to the RimP family.</text>
</comment>
<evidence type="ECO:0000259" key="4">
    <source>
        <dbReference type="Pfam" id="PF02576"/>
    </source>
</evidence>
<dbReference type="Pfam" id="PF02576">
    <property type="entry name" value="RimP_N"/>
    <property type="match status" value="1"/>
</dbReference>
<keyword evidence="1 3" id="KW-0963">Cytoplasm</keyword>
<comment type="subcellular location">
    <subcellularLocation>
        <location evidence="3">Cytoplasm</location>
    </subcellularLocation>
</comment>
<evidence type="ECO:0000259" key="5">
    <source>
        <dbReference type="Pfam" id="PF17384"/>
    </source>
</evidence>
<evidence type="ECO:0000313" key="6">
    <source>
        <dbReference type="EMBL" id="ETR72117.1"/>
    </source>
</evidence>
<dbReference type="EMBL" id="ATBP01000182">
    <property type="protein sequence ID" value="ETR72117.1"/>
    <property type="molecule type" value="Genomic_DNA"/>
</dbReference>
<dbReference type="InterPro" id="IPR028998">
    <property type="entry name" value="RimP_C"/>
</dbReference>
<dbReference type="SUPFAM" id="SSF75420">
    <property type="entry name" value="YhbC-like, N-terminal domain"/>
    <property type="match status" value="1"/>
</dbReference>
<dbReference type="InterPro" id="IPR036847">
    <property type="entry name" value="RimP_C_sf"/>
</dbReference>
<dbReference type="GO" id="GO:0000028">
    <property type="term" value="P:ribosomal small subunit assembly"/>
    <property type="evidence" value="ECO:0007669"/>
    <property type="project" value="TreeGrafter"/>
</dbReference>
<keyword evidence="2 3" id="KW-0690">Ribosome biogenesis</keyword>
<protein>
    <recommendedName>
        <fullName evidence="3">Ribosome maturation factor RimP</fullName>
    </recommendedName>
</protein>
<dbReference type="SUPFAM" id="SSF74942">
    <property type="entry name" value="YhbC-like, C-terminal domain"/>
    <property type="match status" value="1"/>
</dbReference>
<feature type="domain" description="Ribosome maturation factor RimP C-terminal" evidence="5">
    <location>
        <begin position="132"/>
        <end position="193"/>
    </location>
</feature>
<dbReference type="Proteomes" id="UP000189670">
    <property type="component" value="Unassembled WGS sequence"/>
</dbReference>
<dbReference type="HAMAP" id="MF_01077">
    <property type="entry name" value="RimP"/>
    <property type="match status" value="1"/>
</dbReference>
<dbReference type="GO" id="GO:0006412">
    <property type="term" value="P:translation"/>
    <property type="evidence" value="ECO:0007669"/>
    <property type="project" value="TreeGrafter"/>
</dbReference>
<dbReference type="Pfam" id="PF17384">
    <property type="entry name" value="DUF150_C"/>
    <property type="match status" value="1"/>
</dbReference>
<dbReference type="AlphaFoldDB" id="A0A1V1PB61"/>
<dbReference type="CDD" id="cd01734">
    <property type="entry name" value="YlxS_C"/>
    <property type="match status" value="1"/>
</dbReference>